<evidence type="ECO:0000313" key="1">
    <source>
        <dbReference type="EMBL" id="SVC61271.1"/>
    </source>
</evidence>
<protein>
    <recommendedName>
        <fullName evidence="2">Amidohydrolase 3 domain-containing protein</fullName>
    </recommendedName>
</protein>
<sequence length="127" mass="13865">MEMLNRLVLGTTVVLLSLAGCDSDEIGRDELDLVISGSRIMDPESGLDAVMNLGIKEGRIEVITDQDLSGKNFIDGSGLVLAPGFIDLHEHAQSDEGYRLMVRDGVTTALELEVGTRDVSGWYDQRR</sequence>
<dbReference type="GO" id="GO:0016810">
    <property type="term" value="F:hydrolase activity, acting on carbon-nitrogen (but not peptide) bonds"/>
    <property type="evidence" value="ECO:0007669"/>
    <property type="project" value="InterPro"/>
</dbReference>
<feature type="non-terminal residue" evidence="1">
    <location>
        <position position="127"/>
    </location>
</feature>
<dbReference type="PANTHER" id="PTHR42717:SF1">
    <property type="entry name" value="IMIDAZOLONEPROPIONASE AND RELATED AMIDOHYDROLASES"/>
    <property type="match status" value="1"/>
</dbReference>
<dbReference type="InterPro" id="IPR011059">
    <property type="entry name" value="Metal-dep_hydrolase_composite"/>
</dbReference>
<evidence type="ECO:0008006" key="2">
    <source>
        <dbReference type="Google" id="ProtNLM"/>
    </source>
</evidence>
<dbReference type="InterPro" id="IPR020043">
    <property type="entry name" value="Deacetylase_Atu3266-like"/>
</dbReference>
<organism evidence="1">
    <name type="scientific">marine metagenome</name>
    <dbReference type="NCBI Taxonomy" id="408172"/>
    <lineage>
        <taxon>unclassified sequences</taxon>
        <taxon>metagenomes</taxon>
        <taxon>ecological metagenomes</taxon>
    </lineage>
</organism>
<dbReference type="Gene3D" id="3.20.20.140">
    <property type="entry name" value="Metal-dependent hydrolases"/>
    <property type="match status" value="1"/>
</dbReference>
<reference evidence="1" key="1">
    <citation type="submission" date="2018-05" db="EMBL/GenBank/DDBJ databases">
        <authorList>
            <person name="Lanie J.A."/>
            <person name="Ng W.-L."/>
            <person name="Kazmierczak K.M."/>
            <person name="Andrzejewski T.M."/>
            <person name="Davidsen T.M."/>
            <person name="Wayne K.J."/>
            <person name="Tettelin H."/>
            <person name="Glass J.I."/>
            <person name="Rusch D."/>
            <person name="Podicherti R."/>
            <person name="Tsui H.-C.T."/>
            <person name="Winkler M.E."/>
        </authorList>
    </citation>
    <scope>NUCLEOTIDE SEQUENCE</scope>
</reference>
<proteinExistence type="predicted"/>
<dbReference type="PANTHER" id="PTHR42717">
    <property type="entry name" value="DIHYDROOROTASE-RELATED"/>
    <property type="match status" value="1"/>
</dbReference>
<dbReference type="PROSITE" id="PS51257">
    <property type="entry name" value="PROKAR_LIPOPROTEIN"/>
    <property type="match status" value="1"/>
</dbReference>
<name>A0A382NNW0_9ZZZZ</name>
<gene>
    <name evidence="1" type="ORF">METZ01_LOCUS314125</name>
</gene>
<dbReference type="SUPFAM" id="SSF51338">
    <property type="entry name" value="Composite domain of metallo-dependent hydrolases"/>
    <property type="match status" value="1"/>
</dbReference>
<dbReference type="GO" id="GO:0019213">
    <property type="term" value="F:deacetylase activity"/>
    <property type="evidence" value="ECO:0007669"/>
    <property type="project" value="InterPro"/>
</dbReference>
<dbReference type="Gene3D" id="2.30.40.10">
    <property type="entry name" value="Urease, subunit C, domain 1"/>
    <property type="match status" value="1"/>
</dbReference>
<dbReference type="EMBL" id="UINC01100878">
    <property type="protein sequence ID" value="SVC61271.1"/>
    <property type="molecule type" value="Genomic_DNA"/>
</dbReference>
<dbReference type="AlphaFoldDB" id="A0A382NNW0"/>
<accession>A0A382NNW0</accession>